<feature type="domain" description="EAL" evidence="4">
    <location>
        <begin position="430"/>
        <end position="683"/>
    </location>
</feature>
<dbReference type="NCBIfam" id="TIGR00229">
    <property type="entry name" value="sensory_box"/>
    <property type="match status" value="2"/>
</dbReference>
<dbReference type="STRING" id="1765967.BW247_13830"/>
<dbReference type="Pfam" id="PF00989">
    <property type="entry name" value="PAS"/>
    <property type="match status" value="2"/>
</dbReference>
<proteinExistence type="predicted"/>
<evidence type="ECO:0000313" key="7">
    <source>
        <dbReference type="Proteomes" id="UP000243807"/>
    </source>
</evidence>
<dbReference type="InterPro" id="IPR001610">
    <property type="entry name" value="PAC"/>
</dbReference>
<dbReference type="InterPro" id="IPR043128">
    <property type="entry name" value="Rev_trsase/Diguanyl_cyclase"/>
</dbReference>
<dbReference type="OrthoDB" id="9812260at2"/>
<dbReference type="InterPro" id="IPR052155">
    <property type="entry name" value="Biofilm_reg_signaling"/>
</dbReference>
<dbReference type="PROSITE" id="PS50113">
    <property type="entry name" value="PAC"/>
    <property type="match status" value="1"/>
</dbReference>
<evidence type="ECO:0000259" key="3">
    <source>
        <dbReference type="PROSITE" id="PS50113"/>
    </source>
</evidence>
<dbReference type="PROSITE" id="PS50112">
    <property type="entry name" value="PAS"/>
    <property type="match status" value="1"/>
</dbReference>
<reference evidence="6 7" key="1">
    <citation type="submission" date="2017-01" db="EMBL/GenBank/DDBJ databases">
        <title>Draft sequence of Acidihalobacter ferrooxidans strain DSM 14175 (strain V8).</title>
        <authorList>
            <person name="Khaleque H.N."/>
            <person name="Ramsay J.P."/>
            <person name="Murphy R.J.T."/>
            <person name="Kaksonen A.H."/>
            <person name="Boxall N.J."/>
            <person name="Watkin E.L.J."/>
        </authorList>
    </citation>
    <scope>NUCLEOTIDE SEQUENCE [LARGE SCALE GENOMIC DNA]</scope>
    <source>
        <strain evidence="6 7">V8</strain>
    </source>
</reference>
<dbReference type="InterPro" id="IPR035965">
    <property type="entry name" value="PAS-like_dom_sf"/>
</dbReference>
<dbReference type="PROSITE" id="PS50887">
    <property type="entry name" value="GGDEF"/>
    <property type="match status" value="1"/>
</dbReference>
<name>A0A1P8UJN4_9GAMM</name>
<dbReference type="PROSITE" id="PS50883">
    <property type="entry name" value="EAL"/>
    <property type="match status" value="1"/>
</dbReference>
<feature type="domain" description="PAS" evidence="2">
    <location>
        <begin position="8"/>
        <end position="78"/>
    </location>
</feature>
<dbReference type="Pfam" id="PF00563">
    <property type="entry name" value="EAL"/>
    <property type="match status" value="1"/>
</dbReference>
<evidence type="ECO:0008006" key="8">
    <source>
        <dbReference type="Google" id="ProtNLM"/>
    </source>
</evidence>
<dbReference type="Pfam" id="PF00990">
    <property type="entry name" value="GGDEF"/>
    <property type="match status" value="1"/>
</dbReference>
<dbReference type="Gene3D" id="3.30.70.270">
    <property type="match status" value="1"/>
</dbReference>
<dbReference type="EMBL" id="CP019434">
    <property type="protein sequence ID" value="APZ44039.1"/>
    <property type="molecule type" value="Genomic_DNA"/>
</dbReference>
<feature type="domain" description="GGDEF" evidence="5">
    <location>
        <begin position="292"/>
        <end position="425"/>
    </location>
</feature>
<accession>A0A1P8UJN4</accession>
<dbReference type="NCBIfam" id="TIGR00254">
    <property type="entry name" value="GGDEF"/>
    <property type="match status" value="1"/>
</dbReference>
<dbReference type="Gene3D" id="3.30.450.20">
    <property type="entry name" value="PAS domain"/>
    <property type="match status" value="2"/>
</dbReference>
<evidence type="ECO:0000313" key="6">
    <source>
        <dbReference type="EMBL" id="APZ44039.1"/>
    </source>
</evidence>
<evidence type="ECO:0000259" key="4">
    <source>
        <dbReference type="PROSITE" id="PS50883"/>
    </source>
</evidence>
<organism evidence="6 7">
    <name type="scientific">Acidihalobacter ferrooxydans</name>
    <dbReference type="NCBI Taxonomy" id="1765967"/>
    <lineage>
        <taxon>Bacteria</taxon>
        <taxon>Pseudomonadati</taxon>
        <taxon>Pseudomonadota</taxon>
        <taxon>Gammaproteobacteria</taxon>
        <taxon>Chromatiales</taxon>
        <taxon>Ectothiorhodospiraceae</taxon>
        <taxon>Acidihalobacter</taxon>
    </lineage>
</organism>
<dbReference type="SMART" id="SM00091">
    <property type="entry name" value="PAS"/>
    <property type="match status" value="2"/>
</dbReference>
<dbReference type="InterPro" id="IPR000160">
    <property type="entry name" value="GGDEF_dom"/>
</dbReference>
<dbReference type="CDD" id="cd01949">
    <property type="entry name" value="GGDEF"/>
    <property type="match status" value="1"/>
</dbReference>
<dbReference type="SMART" id="SM00052">
    <property type="entry name" value="EAL"/>
    <property type="match status" value="1"/>
</dbReference>
<evidence type="ECO:0000259" key="2">
    <source>
        <dbReference type="PROSITE" id="PS50112"/>
    </source>
</evidence>
<feature type="domain" description="PAC" evidence="3">
    <location>
        <begin position="82"/>
        <end position="134"/>
    </location>
</feature>
<dbReference type="CDD" id="cd00130">
    <property type="entry name" value="PAS"/>
    <property type="match status" value="2"/>
</dbReference>
<dbReference type="SUPFAM" id="SSF55073">
    <property type="entry name" value="Nucleotide cyclase"/>
    <property type="match status" value="1"/>
</dbReference>
<dbReference type="CDD" id="cd01948">
    <property type="entry name" value="EAL"/>
    <property type="match status" value="1"/>
</dbReference>
<comment type="cofactor">
    <cofactor evidence="1">
        <name>Mg(2+)</name>
        <dbReference type="ChEBI" id="CHEBI:18420"/>
    </cofactor>
</comment>
<dbReference type="Gene3D" id="3.20.20.450">
    <property type="entry name" value="EAL domain"/>
    <property type="match status" value="1"/>
</dbReference>
<gene>
    <name evidence="6" type="ORF">BW247_13830</name>
</gene>
<dbReference type="PANTHER" id="PTHR44757">
    <property type="entry name" value="DIGUANYLATE CYCLASE DGCP"/>
    <property type="match status" value="1"/>
</dbReference>
<dbReference type="Proteomes" id="UP000243807">
    <property type="component" value="Chromosome"/>
</dbReference>
<sequence length="683" mass="75774">MDTSQEPSGDDLAALLPYLRDVVFRTRGRTYWSYLSPSWETLTGYTVEESLGQHILDLVHPEDRQQNAAVRDALADGQAPASQHVKRMIRKDGRVIWVEVDVRPVYEPGSEVPAGIGTLRDVSDRIRLHATLQEERHMAHATLAALSEGVIVLDFARRIRFMNAAAQELTGVNETAVRNHPITEVIRIQGASLGAAIHDSIAHQYPRFLSGRTQLVIGDGTVADADLAITPLVENGRARGCVIVIRDVREQRQLQTQLTYQANHDLLTRLSNRAAMQDALTREHSRAMRHSTPYTLLLIDLDHFKMVNDHYGHAFGDDVLRQVANAIQHSLRESDMLARWGGEEFLALLPDTDQEEGAAVAERARLTVERLDLHCHGLRVPLTVSIGVGCNAHLQDPAESVLLRTDAALYEAKQAGRNQVWCDGKSGLDVLGMAVRVQQALQLHYLRLAFQPIFDLTTGHEVGHEALARLWSAEGRFYAAKTFIQAARRLNLLHLVDAALIPQAMAHCSALQSTRSTRLHFVNISADLLRRPEYIRRVIETALEACAHCAGTRNSDLPLVLELSAREFGDDTRKIRTALAPLLDFGMQLAIDRFSTGYASLRHLGELPVNYIKLEGDLLRNVASSASMRAVIRGIQHMADDTGARIIVEHVQDADTDALARDLGIDWAQGNFYAAAQEPQSLA</sequence>
<dbReference type="InterPro" id="IPR001633">
    <property type="entry name" value="EAL_dom"/>
</dbReference>
<dbReference type="InterPro" id="IPR000014">
    <property type="entry name" value="PAS"/>
</dbReference>
<dbReference type="SUPFAM" id="SSF141868">
    <property type="entry name" value="EAL domain-like"/>
    <property type="match status" value="1"/>
</dbReference>
<dbReference type="SMART" id="SM00267">
    <property type="entry name" value="GGDEF"/>
    <property type="match status" value="1"/>
</dbReference>
<dbReference type="GO" id="GO:0006355">
    <property type="term" value="P:regulation of DNA-templated transcription"/>
    <property type="evidence" value="ECO:0007669"/>
    <property type="project" value="InterPro"/>
</dbReference>
<dbReference type="InterPro" id="IPR029787">
    <property type="entry name" value="Nucleotide_cyclase"/>
</dbReference>
<dbReference type="InterPro" id="IPR013767">
    <property type="entry name" value="PAS_fold"/>
</dbReference>
<dbReference type="SMART" id="SM00086">
    <property type="entry name" value="PAC"/>
    <property type="match status" value="2"/>
</dbReference>
<evidence type="ECO:0000256" key="1">
    <source>
        <dbReference type="ARBA" id="ARBA00001946"/>
    </source>
</evidence>
<protein>
    <recommendedName>
        <fullName evidence="8">GGDEF domain-containing protein</fullName>
    </recommendedName>
</protein>
<dbReference type="PANTHER" id="PTHR44757:SF2">
    <property type="entry name" value="BIOFILM ARCHITECTURE MAINTENANCE PROTEIN MBAA"/>
    <property type="match status" value="1"/>
</dbReference>
<dbReference type="GO" id="GO:0003824">
    <property type="term" value="F:catalytic activity"/>
    <property type="evidence" value="ECO:0007669"/>
    <property type="project" value="UniProtKB-ARBA"/>
</dbReference>
<dbReference type="AlphaFoldDB" id="A0A1P8UJN4"/>
<dbReference type="InterPro" id="IPR035919">
    <property type="entry name" value="EAL_sf"/>
</dbReference>
<dbReference type="FunFam" id="3.30.70.270:FF:000001">
    <property type="entry name" value="Diguanylate cyclase domain protein"/>
    <property type="match status" value="1"/>
</dbReference>
<keyword evidence="7" id="KW-1185">Reference proteome</keyword>
<dbReference type="InterPro" id="IPR000700">
    <property type="entry name" value="PAS-assoc_C"/>
</dbReference>
<dbReference type="KEGG" id="afy:BW247_13830"/>
<dbReference type="SUPFAM" id="SSF55785">
    <property type="entry name" value="PYP-like sensor domain (PAS domain)"/>
    <property type="match status" value="2"/>
</dbReference>
<dbReference type="RefSeq" id="WP_076837662.1">
    <property type="nucleotide sequence ID" value="NZ_CP019434.1"/>
</dbReference>
<evidence type="ECO:0000259" key="5">
    <source>
        <dbReference type="PROSITE" id="PS50887"/>
    </source>
</evidence>